<dbReference type="AlphaFoldDB" id="A0A7R7IDZ0"/>
<evidence type="ECO:0000256" key="1">
    <source>
        <dbReference type="ARBA" id="ARBA00038087"/>
    </source>
</evidence>
<feature type="domain" description="Baseplate J-like central" evidence="2">
    <location>
        <begin position="176"/>
        <end position="261"/>
    </location>
</feature>
<dbReference type="PANTHER" id="PTHR37829">
    <property type="entry name" value="PHAGE-LIKE ELEMENT PBSX PROTEIN XKDT"/>
    <property type="match status" value="1"/>
</dbReference>
<dbReference type="EMBL" id="AP024169">
    <property type="protein sequence ID" value="BCN32062.1"/>
    <property type="molecule type" value="Genomic_DNA"/>
</dbReference>
<dbReference type="Pfam" id="PF26079">
    <property type="entry name" value="Baseplate_J_C"/>
    <property type="match status" value="1"/>
</dbReference>
<dbReference type="Proteomes" id="UP000595897">
    <property type="component" value="Chromosome"/>
</dbReference>
<dbReference type="InterPro" id="IPR058530">
    <property type="entry name" value="Baseplate_J-like_C"/>
</dbReference>
<dbReference type="RefSeq" id="WP_271713143.1">
    <property type="nucleotide sequence ID" value="NZ_AP024169.1"/>
</dbReference>
<evidence type="ECO:0000313" key="5">
    <source>
        <dbReference type="Proteomes" id="UP000595897"/>
    </source>
</evidence>
<evidence type="ECO:0000313" key="4">
    <source>
        <dbReference type="EMBL" id="BCN32062.1"/>
    </source>
</evidence>
<comment type="similarity">
    <text evidence="1">Belongs to the Mu gp47/PBSX XkdT family.</text>
</comment>
<dbReference type="KEGG" id="ahb:bsdtb5_33570"/>
<protein>
    <submittedName>
        <fullName evidence="4">Baseplate assembly protein</fullName>
    </submittedName>
</protein>
<reference evidence="4 5" key="1">
    <citation type="submission" date="2020-11" db="EMBL/GenBank/DDBJ databases">
        <title>Draft genome sequencing of a Lachnospiraceae strain isolated from anoxic soil subjected to BSD treatment.</title>
        <authorList>
            <person name="Uek A."/>
            <person name="Tonouchi A."/>
        </authorList>
    </citation>
    <scope>NUCLEOTIDE SEQUENCE [LARGE SCALE GENOMIC DNA]</scope>
    <source>
        <strain evidence="4 5">TB5</strain>
    </source>
</reference>
<keyword evidence="5" id="KW-1185">Reference proteome</keyword>
<organism evidence="4 5">
    <name type="scientific">Anaeromicropila herbilytica</name>
    <dbReference type="NCBI Taxonomy" id="2785025"/>
    <lineage>
        <taxon>Bacteria</taxon>
        <taxon>Bacillati</taxon>
        <taxon>Bacillota</taxon>
        <taxon>Clostridia</taxon>
        <taxon>Lachnospirales</taxon>
        <taxon>Lachnospiraceae</taxon>
        <taxon>Anaeromicropila</taxon>
    </lineage>
</organism>
<accession>A0A7R7IDZ0</accession>
<dbReference type="Pfam" id="PF26078">
    <property type="entry name" value="Baseplate_J_M"/>
    <property type="match status" value="1"/>
</dbReference>
<dbReference type="PANTHER" id="PTHR37829:SF3">
    <property type="entry name" value="PROTEIN JAYE-RELATED"/>
    <property type="match status" value="1"/>
</dbReference>
<dbReference type="InterPro" id="IPR058531">
    <property type="entry name" value="Baseplate_J_M"/>
</dbReference>
<evidence type="ECO:0000259" key="2">
    <source>
        <dbReference type="Pfam" id="PF26078"/>
    </source>
</evidence>
<gene>
    <name evidence="4" type="ORF">bsdtb5_33570</name>
</gene>
<sequence length="358" mass="39737">MYEDLTYEVILENMLARIDTDVDKTEGSLIYNALAPAAWELAEAYIAIDHIYDSTFADTAPREELIRRAKERGIAPREATNAILKGEFDVDVPIGSRFSWNDLNYIVTEKIEPKVYKLQCETAGTIGNKKYIPLTAIEFVEGLNEANITEVLIPAVDEEETEHFRERYFASFDSQAFGGNIADYIRNTEAMEGVGGAKYYRVSEESSHIKIQIISSDYGVPSNTLIDRVQKTLDPKANEQGVLAQGQGYGIAPIGHVVDVEGCSSIVVDVSAKFTYDTGYNWDSVKNKVGSVIENYFLELSKTWSDNQNLIVRIAQLEARLLGVVGITDISETTLNSKAENLILEANIIPVRGNVNAN</sequence>
<proteinExistence type="inferred from homology"/>
<evidence type="ECO:0000259" key="3">
    <source>
        <dbReference type="Pfam" id="PF26079"/>
    </source>
</evidence>
<dbReference type="InterPro" id="IPR052399">
    <property type="entry name" value="Phage_Baseplate_Assmbl_Protein"/>
</dbReference>
<name>A0A7R7IDZ0_9FIRM</name>
<feature type="domain" description="Baseplate J-like C-terminal" evidence="3">
    <location>
        <begin position="268"/>
        <end position="357"/>
    </location>
</feature>